<evidence type="ECO:0000256" key="1">
    <source>
        <dbReference type="SAM" id="Phobius"/>
    </source>
</evidence>
<feature type="transmembrane region" description="Helical" evidence="1">
    <location>
        <begin position="18"/>
        <end position="38"/>
    </location>
</feature>
<reference evidence="2 3" key="1">
    <citation type="journal article" date="2018" name="ACS Chem. Biol.">
        <title>Ketoreductase domain dysfunction expands chemodiversity: malyngamide biosynthesis in the cyanobacterium Okeania hirsuta.</title>
        <authorList>
            <person name="Moss N.A."/>
            <person name="Leao T."/>
            <person name="Rankin M."/>
            <person name="McCullough T.M."/>
            <person name="Qu P."/>
            <person name="Korobeynikov A."/>
            <person name="Smith J.L."/>
            <person name="Gerwick L."/>
            <person name="Gerwick W.H."/>
        </authorList>
    </citation>
    <scope>NUCLEOTIDE SEQUENCE [LARGE SCALE GENOMIC DNA]</scope>
    <source>
        <strain evidence="2 3">PAB10Feb10-1</strain>
    </source>
</reference>
<evidence type="ECO:0000313" key="2">
    <source>
        <dbReference type="EMBL" id="RQH23228.1"/>
    </source>
</evidence>
<keyword evidence="1" id="KW-0472">Membrane</keyword>
<keyword evidence="1" id="KW-1133">Transmembrane helix</keyword>
<organism evidence="2 3">
    <name type="scientific">Okeania hirsuta</name>
    <dbReference type="NCBI Taxonomy" id="1458930"/>
    <lineage>
        <taxon>Bacteria</taxon>
        <taxon>Bacillati</taxon>
        <taxon>Cyanobacteriota</taxon>
        <taxon>Cyanophyceae</taxon>
        <taxon>Oscillatoriophycideae</taxon>
        <taxon>Oscillatoriales</taxon>
        <taxon>Microcoleaceae</taxon>
        <taxon>Okeania</taxon>
    </lineage>
</organism>
<proteinExistence type="predicted"/>
<evidence type="ECO:0000313" key="3">
    <source>
        <dbReference type="Proteomes" id="UP000269154"/>
    </source>
</evidence>
<dbReference type="AlphaFoldDB" id="A0A3N6NC55"/>
<keyword evidence="3" id="KW-1185">Reference proteome</keyword>
<name>A0A3N6NC55_9CYAN</name>
<gene>
    <name evidence="2" type="ORF">D5R40_30610</name>
</gene>
<dbReference type="RefSeq" id="WP_124146594.1">
    <property type="nucleotide sequence ID" value="NZ_CAWOKI010000178.1"/>
</dbReference>
<protein>
    <submittedName>
        <fullName evidence="2">Uncharacterized protein</fullName>
    </submittedName>
</protein>
<sequence>MSYQFKNKLDNLHPVKTIATIAIVGITISVLNIMPSVAKTKQKLPMKLAQDHSQMHQHNGQDLDKMHKMLTQMRENIGHMDSNHIQNMTSEQKQNMKNHYEDMIKEMQEIVSQMQQAVKAMEK</sequence>
<dbReference type="Proteomes" id="UP000269154">
    <property type="component" value="Unassembled WGS sequence"/>
</dbReference>
<accession>A0A3N6NC55</accession>
<comment type="caution">
    <text evidence="2">The sequence shown here is derived from an EMBL/GenBank/DDBJ whole genome shotgun (WGS) entry which is preliminary data.</text>
</comment>
<keyword evidence="1" id="KW-0812">Transmembrane</keyword>
<dbReference type="EMBL" id="RCBY01000350">
    <property type="protein sequence ID" value="RQH23228.1"/>
    <property type="molecule type" value="Genomic_DNA"/>
</dbReference>